<dbReference type="EMBL" id="CP004078">
    <property type="protein sequence ID" value="AHV99512.1"/>
    <property type="molecule type" value="Genomic_DNA"/>
</dbReference>
<dbReference type="Pfam" id="PF00892">
    <property type="entry name" value="EamA"/>
    <property type="match status" value="2"/>
</dbReference>
<feature type="transmembrane region" description="Helical" evidence="6">
    <location>
        <begin position="146"/>
        <end position="168"/>
    </location>
</feature>
<evidence type="ECO:0000256" key="6">
    <source>
        <dbReference type="SAM" id="Phobius"/>
    </source>
</evidence>
<proteinExistence type="inferred from homology"/>
<feature type="transmembrane region" description="Helical" evidence="6">
    <location>
        <begin position="206"/>
        <end position="228"/>
    </location>
</feature>
<feature type="domain" description="EamA" evidence="7">
    <location>
        <begin position="8"/>
        <end position="136"/>
    </location>
</feature>
<dbReference type="AlphaFoldDB" id="X4ZQU2"/>
<dbReference type="STRING" id="1268072.PSAB_23125"/>
<feature type="transmembrane region" description="Helical" evidence="6">
    <location>
        <begin position="240"/>
        <end position="257"/>
    </location>
</feature>
<evidence type="ECO:0000256" key="3">
    <source>
        <dbReference type="ARBA" id="ARBA00022692"/>
    </source>
</evidence>
<dbReference type="PANTHER" id="PTHR32322:SF9">
    <property type="entry name" value="AMINO-ACID METABOLITE EFFLUX PUMP-RELATED"/>
    <property type="match status" value="1"/>
</dbReference>
<dbReference type="PANTHER" id="PTHR32322">
    <property type="entry name" value="INNER MEMBRANE TRANSPORTER"/>
    <property type="match status" value="1"/>
</dbReference>
<feature type="transmembrane region" description="Helical" evidence="6">
    <location>
        <begin position="36"/>
        <end position="54"/>
    </location>
</feature>
<evidence type="ECO:0000259" key="7">
    <source>
        <dbReference type="Pfam" id="PF00892"/>
    </source>
</evidence>
<feature type="transmembrane region" description="Helical" evidence="6">
    <location>
        <begin position="66"/>
        <end position="87"/>
    </location>
</feature>
<gene>
    <name evidence="8" type="ORF">PSAB_23125</name>
</gene>
<evidence type="ECO:0000313" key="9">
    <source>
        <dbReference type="Proteomes" id="UP000019772"/>
    </source>
</evidence>
<feature type="transmembrane region" description="Helical" evidence="6">
    <location>
        <begin position="93"/>
        <end position="110"/>
    </location>
</feature>
<dbReference type="HOGENOM" id="CLU_033863_5_2_9"/>
<keyword evidence="9" id="KW-1185">Reference proteome</keyword>
<dbReference type="InterPro" id="IPR037185">
    <property type="entry name" value="EmrE-like"/>
</dbReference>
<feature type="transmembrane region" description="Helical" evidence="6">
    <location>
        <begin position="122"/>
        <end position="140"/>
    </location>
</feature>
<dbReference type="GO" id="GO:0016020">
    <property type="term" value="C:membrane"/>
    <property type="evidence" value="ECO:0007669"/>
    <property type="project" value="UniProtKB-SubCell"/>
</dbReference>
<dbReference type="eggNOG" id="COG0697">
    <property type="taxonomic scope" value="Bacteria"/>
</dbReference>
<evidence type="ECO:0000313" key="8">
    <source>
        <dbReference type="EMBL" id="AHV99512.1"/>
    </source>
</evidence>
<evidence type="ECO:0000256" key="5">
    <source>
        <dbReference type="ARBA" id="ARBA00023136"/>
    </source>
</evidence>
<evidence type="ECO:0000256" key="4">
    <source>
        <dbReference type="ARBA" id="ARBA00022989"/>
    </source>
</evidence>
<feature type="transmembrane region" description="Helical" evidence="6">
    <location>
        <begin position="263"/>
        <end position="282"/>
    </location>
</feature>
<dbReference type="RefSeq" id="WP_025336957.1">
    <property type="nucleotide sequence ID" value="NZ_CP004078.1"/>
</dbReference>
<evidence type="ECO:0000256" key="2">
    <source>
        <dbReference type="ARBA" id="ARBA00007362"/>
    </source>
</evidence>
<comment type="similarity">
    <text evidence="2">Belongs to the EamA transporter family.</text>
</comment>
<dbReference type="OrthoDB" id="67135at2"/>
<keyword evidence="3 6" id="KW-0812">Transmembrane</keyword>
<dbReference type="SUPFAM" id="SSF103481">
    <property type="entry name" value="Multidrug resistance efflux transporter EmrE"/>
    <property type="match status" value="2"/>
</dbReference>
<reference evidence="8 9" key="1">
    <citation type="journal article" date="2014" name="PLoS Genet.">
        <title>Comparative Genomic Analysis of N2-Fixing and Non-N2-Fixing Paenibacillus spp.: Organization, Evolution and Expression of the Nitrogen Fixation Genes.</title>
        <authorList>
            <person name="Xie J.B."/>
            <person name="Du Z."/>
            <person name="Bai L."/>
            <person name="Tian C."/>
            <person name="Zhang Y."/>
            <person name="Xie J.Y."/>
            <person name="Wang T."/>
            <person name="Liu X."/>
            <person name="Chen X."/>
            <person name="Cheng Q."/>
            <person name="Chen S."/>
            <person name="Li J."/>
        </authorList>
    </citation>
    <scope>NUCLEOTIDE SEQUENCE [LARGE SCALE GENOMIC DNA]</scope>
    <source>
        <strain evidence="8 9">T27</strain>
    </source>
</reference>
<feature type="domain" description="EamA" evidence="7">
    <location>
        <begin position="150"/>
        <end position="281"/>
    </location>
</feature>
<dbReference type="PATRIC" id="fig|1268072.3.peg.4770"/>
<accession>X4ZQU2</accession>
<protein>
    <recommendedName>
        <fullName evidence="7">EamA domain-containing protein</fullName>
    </recommendedName>
</protein>
<dbReference type="Proteomes" id="UP000019772">
    <property type="component" value="Chromosome"/>
</dbReference>
<feature type="transmembrane region" description="Helical" evidence="6">
    <location>
        <begin position="180"/>
        <end position="200"/>
    </location>
</feature>
<evidence type="ECO:0000256" key="1">
    <source>
        <dbReference type="ARBA" id="ARBA00004127"/>
    </source>
</evidence>
<comment type="subcellular location">
    <subcellularLocation>
        <location evidence="1">Endomembrane system</location>
        <topology evidence="1">Multi-pass membrane protein</topology>
    </subcellularLocation>
</comment>
<name>X4ZQU2_9BACL</name>
<keyword evidence="5 6" id="KW-0472">Membrane</keyword>
<keyword evidence="4 6" id="KW-1133">Transmembrane helix</keyword>
<organism evidence="8 9">
    <name type="scientific">Paenibacillus sabinae T27</name>
    <dbReference type="NCBI Taxonomy" id="1268072"/>
    <lineage>
        <taxon>Bacteria</taxon>
        <taxon>Bacillati</taxon>
        <taxon>Bacillota</taxon>
        <taxon>Bacilli</taxon>
        <taxon>Bacillales</taxon>
        <taxon>Paenibacillaceae</taxon>
        <taxon>Paenibacillus</taxon>
    </lineage>
</organism>
<dbReference type="KEGG" id="psab:PSAB_23125"/>
<dbReference type="InterPro" id="IPR000620">
    <property type="entry name" value="EamA_dom"/>
</dbReference>
<sequence length="311" mass="32592">MSRKDLSALLLLALVWGASFLFMRIASPVFGPVVTTGLRVAIAAGALLLYAALTRSPIGLRKRWKPFLLLGGLNAALPFSLICAAELHLSASLAAILNATTPIFAALAAWGTGGERPGLTKAAGLVLGLVGVGILVGWSPEPMDKTMLYSVLFSLGAALAYGFGGLYAARVGKGVPPLTLAIGQQLGATVWLLPLVAVFPPPERPTMAAALSVLCLSLVCTAFAYLLYFRLIASVGAVKTVSVTFLVPVFGLVWGVIFLHEPVYLNTVAGLAIILLSIVLIGGRVRKAVEQKGTSARHLAKAESEMRSYKN</sequence>
<dbReference type="InterPro" id="IPR050638">
    <property type="entry name" value="AA-Vitamin_Transporters"/>
</dbReference>